<proteinExistence type="predicted"/>
<feature type="signal peptide" evidence="1">
    <location>
        <begin position="1"/>
        <end position="15"/>
    </location>
</feature>
<feature type="chain" id="PRO_5047128092" evidence="1">
    <location>
        <begin position="16"/>
        <end position="126"/>
    </location>
</feature>
<name>A0ABR0E9K3_ZASCE</name>
<accession>A0ABR0E9K3</accession>
<protein>
    <submittedName>
        <fullName evidence="2">Uncharacterized protein</fullName>
    </submittedName>
</protein>
<evidence type="ECO:0000256" key="1">
    <source>
        <dbReference type="SAM" id="SignalP"/>
    </source>
</evidence>
<comment type="caution">
    <text evidence="2">The sequence shown here is derived from an EMBL/GenBank/DDBJ whole genome shotgun (WGS) entry which is preliminary data.</text>
</comment>
<sequence length="126" mass="13868">MKSTTIFLLPALASAYTLQFFSDNHCQNDMVDHSAPDDAPGTYGDCVDIGIVAKSIIFREDGPGLLYLAIGNKEEIGEQCVNSKQWLEPDQYLDDSQLQEGCYDTTESQADQANTGYVQYQVGSTQ</sequence>
<organism evidence="2 3">
    <name type="scientific">Zasmidium cellare</name>
    <name type="common">Wine cellar mold</name>
    <name type="synonym">Racodium cellare</name>
    <dbReference type="NCBI Taxonomy" id="395010"/>
    <lineage>
        <taxon>Eukaryota</taxon>
        <taxon>Fungi</taxon>
        <taxon>Dikarya</taxon>
        <taxon>Ascomycota</taxon>
        <taxon>Pezizomycotina</taxon>
        <taxon>Dothideomycetes</taxon>
        <taxon>Dothideomycetidae</taxon>
        <taxon>Mycosphaerellales</taxon>
        <taxon>Mycosphaerellaceae</taxon>
        <taxon>Zasmidium</taxon>
    </lineage>
</organism>
<keyword evidence="1" id="KW-0732">Signal</keyword>
<gene>
    <name evidence="2" type="ORF">PRZ48_010604</name>
</gene>
<dbReference type="Proteomes" id="UP001305779">
    <property type="component" value="Unassembled WGS sequence"/>
</dbReference>
<reference evidence="2 3" key="1">
    <citation type="journal article" date="2023" name="G3 (Bethesda)">
        <title>A chromosome-level genome assembly of Zasmidium syzygii isolated from banana leaves.</title>
        <authorList>
            <person name="van Westerhoven A.C."/>
            <person name="Mehrabi R."/>
            <person name="Talebi R."/>
            <person name="Steentjes M.B.F."/>
            <person name="Corcolon B."/>
            <person name="Chong P.A."/>
            <person name="Kema G.H.J."/>
            <person name="Seidl M.F."/>
        </authorList>
    </citation>
    <scope>NUCLEOTIDE SEQUENCE [LARGE SCALE GENOMIC DNA]</scope>
    <source>
        <strain evidence="2 3">P124</strain>
    </source>
</reference>
<evidence type="ECO:0000313" key="3">
    <source>
        <dbReference type="Proteomes" id="UP001305779"/>
    </source>
</evidence>
<keyword evidence="3" id="KW-1185">Reference proteome</keyword>
<dbReference type="EMBL" id="JAXOVC010000008">
    <property type="protein sequence ID" value="KAK4497948.1"/>
    <property type="molecule type" value="Genomic_DNA"/>
</dbReference>
<evidence type="ECO:0000313" key="2">
    <source>
        <dbReference type="EMBL" id="KAK4497948.1"/>
    </source>
</evidence>